<evidence type="ECO:0000256" key="4">
    <source>
        <dbReference type="ARBA" id="ARBA00022694"/>
    </source>
</evidence>
<evidence type="ECO:0000259" key="9">
    <source>
        <dbReference type="SMART" id="SM00977"/>
    </source>
</evidence>
<keyword evidence="11" id="KW-1185">Reference proteome</keyword>
<feature type="domain" description="Lysidine-tRNA(Ile) synthetase C-terminal" evidence="9">
    <location>
        <begin position="354"/>
        <end position="430"/>
    </location>
</feature>
<dbReference type="SMART" id="SM00977">
    <property type="entry name" value="TilS_C"/>
    <property type="match status" value="1"/>
</dbReference>
<dbReference type="InterPro" id="IPR012796">
    <property type="entry name" value="Lysidine-tRNA-synth_C"/>
</dbReference>
<evidence type="ECO:0000313" key="10">
    <source>
        <dbReference type="EMBL" id="GAA4444039.1"/>
    </source>
</evidence>
<dbReference type="InterPro" id="IPR012795">
    <property type="entry name" value="tRNA_Ile_lys_synt_N"/>
</dbReference>
<dbReference type="Proteomes" id="UP001501508">
    <property type="component" value="Unassembled WGS sequence"/>
</dbReference>
<evidence type="ECO:0000256" key="8">
    <source>
        <dbReference type="HAMAP-Rule" id="MF_01161"/>
    </source>
</evidence>
<dbReference type="Gene3D" id="3.40.50.620">
    <property type="entry name" value="HUPs"/>
    <property type="match status" value="1"/>
</dbReference>
<comment type="domain">
    <text evidence="8">The N-terminal region contains the highly conserved SGGXDS motif, predicted to be a P-loop motif involved in ATP binding.</text>
</comment>
<sequence>MLSSFLTESDLLAGPDHPGRILLAVSGGVDSVVMAHLYRAAGRDCAVAHCNFNLRGEASDADARLVRQLSKDFGFTYHEITFQTREYAEKWKLSTQMAARRLRYEWFSELADTYAYDLIAVAHHADDQVETVLLNLVRGAGVKGLRGMLPRNGRIIRPLLNFSRGQIEQYAAENGLVWREDQSNRDVYYRRNRIRQEVVPVLRKINPSLTSTVGNVAERVRGAELLLEHALVSWEKEAVSEHDGEIRIEIDAVRNAVSPAFQLHRIVEPFGFSYRQAKEIAGTLDGLSGKIFLSATHRIVKDRNTLILAGIERETALTDRREIEVVYFEKPENFEARATGNVAYFDADRLHLPLALRNWEPGDAFSPYGMKGRKKKVSDLLIDLKIDLVAKSRVRVLTDREGCIVWLVGIRGGHAARVTPETTRIAKVSISEG</sequence>
<dbReference type="InterPro" id="IPR012094">
    <property type="entry name" value="tRNA_Ile_lys_synt"/>
</dbReference>
<keyword evidence="3 8" id="KW-0436">Ligase</keyword>
<dbReference type="RefSeq" id="WP_345031328.1">
    <property type="nucleotide sequence ID" value="NZ_BAABEY010000031.1"/>
</dbReference>
<dbReference type="PANTHER" id="PTHR43033">
    <property type="entry name" value="TRNA(ILE)-LYSIDINE SYNTHASE-RELATED"/>
    <property type="match status" value="1"/>
</dbReference>
<dbReference type="NCBIfam" id="TIGR02433">
    <property type="entry name" value="lysidine_TilS_C"/>
    <property type="match status" value="1"/>
</dbReference>
<comment type="catalytic activity">
    <reaction evidence="7 8">
        <text>cytidine(34) in tRNA(Ile2) + L-lysine + ATP = lysidine(34) in tRNA(Ile2) + AMP + diphosphate + H(+)</text>
        <dbReference type="Rhea" id="RHEA:43744"/>
        <dbReference type="Rhea" id="RHEA-COMP:10625"/>
        <dbReference type="Rhea" id="RHEA-COMP:10670"/>
        <dbReference type="ChEBI" id="CHEBI:15378"/>
        <dbReference type="ChEBI" id="CHEBI:30616"/>
        <dbReference type="ChEBI" id="CHEBI:32551"/>
        <dbReference type="ChEBI" id="CHEBI:33019"/>
        <dbReference type="ChEBI" id="CHEBI:82748"/>
        <dbReference type="ChEBI" id="CHEBI:83665"/>
        <dbReference type="ChEBI" id="CHEBI:456215"/>
        <dbReference type="EC" id="6.3.4.19"/>
    </reaction>
</comment>
<evidence type="ECO:0000256" key="6">
    <source>
        <dbReference type="ARBA" id="ARBA00022840"/>
    </source>
</evidence>
<keyword evidence="5 8" id="KW-0547">Nucleotide-binding</keyword>
<dbReference type="SUPFAM" id="SSF56037">
    <property type="entry name" value="PheT/TilS domain"/>
    <property type="match status" value="1"/>
</dbReference>
<protein>
    <recommendedName>
        <fullName evidence="8">tRNA(Ile)-lysidine synthase</fullName>
        <ecNumber evidence="8">6.3.4.19</ecNumber>
    </recommendedName>
    <alternativeName>
        <fullName evidence="8">tRNA(Ile)-2-lysyl-cytidine synthase</fullName>
    </alternativeName>
    <alternativeName>
        <fullName evidence="8">tRNA(Ile)-lysidine synthetase</fullName>
    </alternativeName>
</protein>
<accession>A0ABP8M3Z3</accession>
<evidence type="ECO:0000256" key="7">
    <source>
        <dbReference type="ARBA" id="ARBA00048539"/>
    </source>
</evidence>
<proteinExistence type="inferred from homology"/>
<feature type="binding site" evidence="8">
    <location>
        <begin position="26"/>
        <end position="31"/>
    </location>
    <ligand>
        <name>ATP</name>
        <dbReference type="ChEBI" id="CHEBI:30616"/>
    </ligand>
</feature>
<comment type="similarity">
    <text evidence="8">Belongs to the tRNA(Ile)-lysidine synthase family.</text>
</comment>
<gene>
    <name evidence="8 10" type="primary">tilS</name>
    <name evidence="10" type="ORF">GCM10023091_33570</name>
</gene>
<keyword evidence="4 8" id="KW-0819">tRNA processing</keyword>
<dbReference type="EMBL" id="BAABEY010000031">
    <property type="protein sequence ID" value="GAA4444039.1"/>
    <property type="molecule type" value="Genomic_DNA"/>
</dbReference>
<evidence type="ECO:0000313" key="11">
    <source>
        <dbReference type="Proteomes" id="UP001501508"/>
    </source>
</evidence>
<dbReference type="SUPFAM" id="SSF52402">
    <property type="entry name" value="Adenine nucleotide alpha hydrolases-like"/>
    <property type="match status" value="1"/>
</dbReference>
<dbReference type="HAMAP" id="MF_01161">
    <property type="entry name" value="tRNA_Ile_lys_synt"/>
    <property type="match status" value="1"/>
</dbReference>
<dbReference type="Pfam" id="PF01171">
    <property type="entry name" value="ATP_bind_3"/>
    <property type="match status" value="1"/>
</dbReference>
<comment type="subcellular location">
    <subcellularLocation>
        <location evidence="1 8">Cytoplasm</location>
    </subcellularLocation>
</comment>
<dbReference type="InterPro" id="IPR011063">
    <property type="entry name" value="TilS/TtcA_N"/>
</dbReference>
<dbReference type="CDD" id="cd01992">
    <property type="entry name" value="TilS_N"/>
    <property type="match status" value="1"/>
</dbReference>
<keyword evidence="6 8" id="KW-0067">ATP-binding</keyword>
<dbReference type="NCBIfam" id="TIGR02432">
    <property type="entry name" value="lysidine_TilS_N"/>
    <property type="match status" value="1"/>
</dbReference>
<evidence type="ECO:0000256" key="1">
    <source>
        <dbReference type="ARBA" id="ARBA00004496"/>
    </source>
</evidence>
<comment type="function">
    <text evidence="8">Ligates lysine onto the cytidine present at position 34 of the AUA codon-specific tRNA(Ile) that contains the anticodon CAU, in an ATP-dependent manner. Cytidine is converted to lysidine, thus changing the amino acid specificity of the tRNA from methionine to isoleucine.</text>
</comment>
<reference evidence="11" key="1">
    <citation type="journal article" date="2019" name="Int. J. Syst. Evol. Microbiol.">
        <title>The Global Catalogue of Microorganisms (GCM) 10K type strain sequencing project: providing services to taxonomists for standard genome sequencing and annotation.</title>
        <authorList>
            <consortium name="The Broad Institute Genomics Platform"/>
            <consortium name="The Broad Institute Genome Sequencing Center for Infectious Disease"/>
            <person name="Wu L."/>
            <person name="Ma J."/>
        </authorList>
    </citation>
    <scope>NUCLEOTIDE SEQUENCE [LARGE SCALE GENOMIC DNA]</scope>
    <source>
        <strain evidence="11">JCM 31920</strain>
    </source>
</reference>
<evidence type="ECO:0000256" key="5">
    <source>
        <dbReference type="ARBA" id="ARBA00022741"/>
    </source>
</evidence>
<comment type="caution">
    <text evidence="10">The sequence shown here is derived from an EMBL/GenBank/DDBJ whole genome shotgun (WGS) entry which is preliminary data.</text>
</comment>
<evidence type="ECO:0000256" key="2">
    <source>
        <dbReference type="ARBA" id="ARBA00022490"/>
    </source>
</evidence>
<keyword evidence="2 8" id="KW-0963">Cytoplasm</keyword>
<dbReference type="PANTHER" id="PTHR43033:SF1">
    <property type="entry name" value="TRNA(ILE)-LYSIDINE SYNTHASE-RELATED"/>
    <property type="match status" value="1"/>
</dbReference>
<name>A0ABP8M3Z3_9BACT</name>
<organism evidence="10 11">
    <name type="scientific">Ravibacter arvi</name>
    <dbReference type="NCBI Taxonomy" id="2051041"/>
    <lineage>
        <taxon>Bacteria</taxon>
        <taxon>Pseudomonadati</taxon>
        <taxon>Bacteroidota</taxon>
        <taxon>Cytophagia</taxon>
        <taxon>Cytophagales</taxon>
        <taxon>Spirosomataceae</taxon>
        <taxon>Ravibacter</taxon>
    </lineage>
</organism>
<dbReference type="InterPro" id="IPR014729">
    <property type="entry name" value="Rossmann-like_a/b/a_fold"/>
</dbReference>
<evidence type="ECO:0000256" key="3">
    <source>
        <dbReference type="ARBA" id="ARBA00022598"/>
    </source>
</evidence>
<dbReference type="EC" id="6.3.4.19" evidence="8"/>